<dbReference type="NCBIfam" id="TIGR00675">
    <property type="entry name" value="dcm"/>
    <property type="match status" value="1"/>
</dbReference>
<evidence type="ECO:0000313" key="10">
    <source>
        <dbReference type="Proteomes" id="UP001324634"/>
    </source>
</evidence>
<dbReference type="Gene3D" id="3.40.50.150">
    <property type="entry name" value="Vaccinia Virus protein VP39"/>
    <property type="match status" value="1"/>
</dbReference>
<accession>A0AAX4HJN8</accession>
<dbReference type="PROSITE" id="PS00094">
    <property type="entry name" value="C5_MTASE_1"/>
    <property type="match status" value="1"/>
</dbReference>
<dbReference type="GO" id="GO:0044027">
    <property type="term" value="P:negative regulation of gene expression via chromosomal CpG island methylation"/>
    <property type="evidence" value="ECO:0007669"/>
    <property type="project" value="TreeGrafter"/>
</dbReference>
<dbReference type="GO" id="GO:0003677">
    <property type="term" value="F:DNA binding"/>
    <property type="evidence" value="ECO:0007669"/>
    <property type="project" value="TreeGrafter"/>
</dbReference>
<evidence type="ECO:0000256" key="8">
    <source>
        <dbReference type="RuleBase" id="RU000417"/>
    </source>
</evidence>
<dbReference type="Gene3D" id="3.90.120.10">
    <property type="entry name" value="DNA Methylase, subunit A, domain 2"/>
    <property type="match status" value="1"/>
</dbReference>
<dbReference type="InterPro" id="IPR050390">
    <property type="entry name" value="C5-Methyltransferase"/>
</dbReference>
<evidence type="ECO:0000256" key="5">
    <source>
        <dbReference type="ARBA" id="ARBA00047422"/>
    </source>
</evidence>
<evidence type="ECO:0000313" key="9">
    <source>
        <dbReference type="EMBL" id="WPU63249.1"/>
    </source>
</evidence>
<feature type="active site" evidence="6">
    <location>
        <position position="85"/>
    </location>
</feature>
<dbReference type="Proteomes" id="UP001324634">
    <property type="component" value="Chromosome"/>
</dbReference>
<protein>
    <recommendedName>
        <fullName evidence="8">Cytosine-specific methyltransferase</fullName>
        <ecNumber evidence="8">2.1.1.37</ecNumber>
    </recommendedName>
</protein>
<proteinExistence type="inferred from homology"/>
<dbReference type="REBASE" id="780006">
    <property type="entry name" value="M.PstA312ORF11190P"/>
</dbReference>
<dbReference type="InterPro" id="IPR031303">
    <property type="entry name" value="C5_meth_CS"/>
</dbReference>
<organism evidence="9 10">
    <name type="scientific">Peredibacter starrii</name>
    <dbReference type="NCBI Taxonomy" id="28202"/>
    <lineage>
        <taxon>Bacteria</taxon>
        <taxon>Pseudomonadati</taxon>
        <taxon>Bdellovibrionota</taxon>
        <taxon>Bacteriovoracia</taxon>
        <taxon>Bacteriovoracales</taxon>
        <taxon>Bacteriovoracaceae</taxon>
        <taxon>Peredibacter</taxon>
    </lineage>
</organism>
<dbReference type="GO" id="GO:0032259">
    <property type="term" value="P:methylation"/>
    <property type="evidence" value="ECO:0007669"/>
    <property type="project" value="UniProtKB-KW"/>
</dbReference>
<dbReference type="PANTHER" id="PTHR10629:SF52">
    <property type="entry name" value="DNA (CYTOSINE-5)-METHYLTRANSFERASE 1"/>
    <property type="match status" value="1"/>
</dbReference>
<keyword evidence="4" id="KW-0680">Restriction system</keyword>
<dbReference type="InterPro" id="IPR001525">
    <property type="entry name" value="C5_MeTfrase"/>
</dbReference>
<dbReference type="PROSITE" id="PS51679">
    <property type="entry name" value="SAM_MT_C5"/>
    <property type="match status" value="1"/>
</dbReference>
<evidence type="ECO:0000256" key="1">
    <source>
        <dbReference type="ARBA" id="ARBA00022603"/>
    </source>
</evidence>
<evidence type="ECO:0000256" key="2">
    <source>
        <dbReference type="ARBA" id="ARBA00022679"/>
    </source>
</evidence>
<keyword evidence="2 6" id="KW-0808">Transferase</keyword>
<dbReference type="PRINTS" id="PR00105">
    <property type="entry name" value="C5METTRFRASE"/>
</dbReference>
<name>A0AAX4HJN8_9BACT</name>
<reference evidence="9 10" key="1">
    <citation type="submission" date="2023-11" db="EMBL/GenBank/DDBJ databases">
        <title>Peredibacter starrii A3.12.</title>
        <authorList>
            <person name="Mitchell R.J."/>
        </authorList>
    </citation>
    <scope>NUCLEOTIDE SEQUENCE [LARGE SCALE GENOMIC DNA]</scope>
    <source>
        <strain evidence="9 10">A3.12</strain>
    </source>
</reference>
<evidence type="ECO:0000256" key="6">
    <source>
        <dbReference type="PROSITE-ProRule" id="PRU01016"/>
    </source>
</evidence>
<dbReference type="GO" id="GO:0009307">
    <property type="term" value="P:DNA restriction-modification system"/>
    <property type="evidence" value="ECO:0007669"/>
    <property type="project" value="UniProtKB-KW"/>
</dbReference>
<dbReference type="InterPro" id="IPR029063">
    <property type="entry name" value="SAM-dependent_MTases_sf"/>
</dbReference>
<evidence type="ECO:0000256" key="3">
    <source>
        <dbReference type="ARBA" id="ARBA00022691"/>
    </source>
</evidence>
<dbReference type="EMBL" id="CP139487">
    <property type="protein sequence ID" value="WPU63249.1"/>
    <property type="molecule type" value="Genomic_DNA"/>
</dbReference>
<dbReference type="SUPFAM" id="SSF53335">
    <property type="entry name" value="S-adenosyl-L-methionine-dependent methyltransferases"/>
    <property type="match status" value="1"/>
</dbReference>
<keyword evidence="10" id="KW-1185">Reference proteome</keyword>
<dbReference type="RefSeq" id="WP_321389607.1">
    <property type="nucleotide sequence ID" value="NZ_CP139487.1"/>
</dbReference>
<dbReference type="EC" id="2.1.1.37" evidence="8"/>
<comment type="catalytic activity">
    <reaction evidence="5 8">
        <text>a 2'-deoxycytidine in DNA + S-adenosyl-L-methionine = a 5-methyl-2'-deoxycytidine in DNA + S-adenosyl-L-homocysteine + H(+)</text>
        <dbReference type="Rhea" id="RHEA:13681"/>
        <dbReference type="Rhea" id="RHEA-COMP:11369"/>
        <dbReference type="Rhea" id="RHEA-COMP:11370"/>
        <dbReference type="ChEBI" id="CHEBI:15378"/>
        <dbReference type="ChEBI" id="CHEBI:57856"/>
        <dbReference type="ChEBI" id="CHEBI:59789"/>
        <dbReference type="ChEBI" id="CHEBI:85452"/>
        <dbReference type="ChEBI" id="CHEBI:85454"/>
        <dbReference type="EC" id="2.1.1.37"/>
    </reaction>
</comment>
<evidence type="ECO:0000256" key="7">
    <source>
        <dbReference type="RuleBase" id="RU000416"/>
    </source>
</evidence>
<dbReference type="InterPro" id="IPR018117">
    <property type="entry name" value="C5_DNA_meth_AS"/>
</dbReference>
<dbReference type="AlphaFoldDB" id="A0AAX4HJN8"/>
<dbReference type="KEGG" id="psti:SOO65_11190"/>
<evidence type="ECO:0000256" key="4">
    <source>
        <dbReference type="ARBA" id="ARBA00022747"/>
    </source>
</evidence>
<dbReference type="PROSITE" id="PS00095">
    <property type="entry name" value="C5_MTASE_2"/>
    <property type="match status" value="1"/>
</dbReference>
<gene>
    <name evidence="9" type="ORF">SOO65_11190</name>
</gene>
<dbReference type="Pfam" id="PF00145">
    <property type="entry name" value="DNA_methylase"/>
    <property type="match status" value="1"/>
</dbReference>
<keyword evidence="3 6" id="KW-0949">S-adenosyl-L-methionine</keyword>
<dbReference type="PANTHER" id="PTHR10629">
    <property type="entry name" value="CYTOSINE-SPECIFIC METHYLTRANSFERASE"/>
    <property type="match status" value="1"/>
</dbReference>
<comment type="similarity">
    <text evidence="6 7">Belongs to the class I-like SAM-binding methyltransferase superfamily. C5-methyltransferase family.</text>
</comment>
<dbReference type="GO" id="GO:0003886">
    <property type="term" value="F:DNA (cytosine-5-)-methyltransferase activity"/>
    <property type="evidence" value="ECO:0007669"/>
    <property type="project" value="UniProtKB-EC"/>
</dbReference>
<sequence>MKTQTKSFNFIDLFSGCGGLSCGLEMAGHRCLLGVDANKEAIQSFAANHHEAAVYLGDIKKLSEKKLTELLKGQKVDMVVGGPPCQGFSTVGRGQVEDERNQLFKEFVRIVKVTQPKVILFENVTGLVAKKNQPILAKIFQYFEKLGYNMDARVLSAEEFGVPEKRRRAIIMGVKGGECVFPEVTHGKRSKQKVRTVSEVFKNLKAKNGQIYNHDVKAAQIKKVEDRERLKFIPAGKGIRYQEDELNYLPKKLRYGIDWNTLREKRFRQTRLQRLPLNEPSPTILTARTTYFHPTEARYLTPREAAACQSFPNDFIFHGSQTAMFRQIGNAVPPGLAHALGQAIKKIEFKKGVFKKKTAENILGKNAFHYHETTYL</sequence>
<keyword evidence="1 6" id="KW-0489">Methyltransferase</keyword>